<evidence type="ECO:0000256" key="3">
    <source>
        <dbReference type="PIRSR" id="PIRSR600407-1"/>
    </source>
</evidence>
<feature type="binding site" evidence="4">
    <location>
        <begin position="275"/>
        <end position="279"/>
    </location>
    <ligand>
        <name>ATP</name>
        <dbReference type="ChEBI" id="CHEBI:30616"/>
    </ligand>
</feature>
<feature type="compositionally biased region" description="Low complexity" evidence="6">
    <location>
        <begin position="28"/>
        <end position="43"/>
    </location>
</feature>
<dbReference type="GO" id="GO:0009134">
    <property type="term" value="P:nucleoside diphosphate catabolic process"/>
    <property type="evidence" value="ECO:0007669"/>
    <property type="project" value="TreeGrafter"/>
</dbReference>
<keyword evidence="4" id="KW-0067">ATP-binding</keyword>
<dbReference type="Gene3D" id="3.30.420.150">
    <property type="entry name" value="Exopolyphosphatase. Domain 2"/>
    <property type="match status" value="1"/>
</dbReference>
<keyword evidence="7" id="KW-1133">Transmembrane helix</keyword>
<feature type="active site" description="Proton acceptor" evidence="3">
    <location>
        <position position="245"/>
    </location>
</feature>
<name>A0A9E7HQ31_9LILI</name>
<sequence>MRRSNARPPAVEPEPSHTMSASKHHQLRPSSVSSRVSFLSPSNSKHHRRVDGGGRRCAVIALAAAFLCLFIVTRGPDSRKYAIILDGGSTGTRIHVFAYRIGWGSMPTLDLGLTASMKVSPGLSSYAADPENAGQSLVELLEFAKERVPGELWEDTEVRLMATAGLRLLDEAVVERILESCRKVLWSSGFQFQHDWAAVISGRRFMCKLFLLEYLLIYLFSLSRLLSSAFFVTLNCNNLLTGSDEGIYAWVAANYALGSLGGEPKKTTGIFELGGASIQATFVSSEPLAPVLSHVLQFGKITYNLYSDSFLYLGQNVAYDSLHNLLSSGDLRSSGAFIQEETYIDPCIPRGYMRGGEPGKLSTSLLNSKTTYRSSRAIGNFSECRLAALKLLEKEKEKCLSQVCHFRLTSMPKLQGRFLATENFFHTSKFLGLGPTPLLSELIMAGEQFCGEDWLRLKRKYDTYDEEDLLRFCFSTAYIVALLHDTLGFAMDDGRVAFANQVGNIPLDWALGAFITQKTSRPSAEISDWIFAVLGDEASAFLYLFVSIMLIFTALSVLKWMKPKLKIIYDLERGRYILTPVNR</sequence>
<dbReference type="InterPro" id="IPR000407">
    <property type="entry name" value="GDA1_CD39_NTPase"/>
</dbReference>
<dbReference type="PANTHER" id="PTHR11782">
    <property type="entry name" value="ADENOSINE/GUANOSINE DIPHOSPHATASE"/>
    <property type="match status" value="1"/>
</dbReference>
<keyword evidence="7" id="KW-0812">Transmembrane</keyword>
<comment type="similarity">
    <text evidence="1 5">Belongs to the GDA1/CD39 NTPase family.</text>
</comment>
<evidence type="ECO:0000256" key="7">
    <source>
        <dbReference type="SAM" id="Phobius"/>
    </source>
</evidence>
<keyword evidence="9" id="KW-1185">Reference proteome</keyword>
<dbReference type="GO" id="GO:0005524">
    <property type="term" value="F:ATP binding"/>
    <property type="evidence" value="ECO:0007669"/>
    <property type="project" value="UniProtKB-KW"/>
</dbReference>
<dbReference type="Pfam" id="PF01150">
    <property type="entry name" value="GDA1_CD39"/>
    <property type="match status" value="2"/>
</dbReference>
<dbReference type="GO" id="GO:0017110">
    <property type="term" value="F:nucleoside diphosphate phosphatase activity"/>
    <property type="evidence" value="ECO:0007669"/>
    <property type="project" value="TreeGrafter"/>
</dbReference>
<reference evidence="8" key="1">
    <citation type="submission" date="2022-05" db="EMBL/GenBank/DDBJ databases">
        <title>The Musa troglodytarum L. genome provides insights into the mechanism of non-climacteric behaviour and enrichment of carotenoids.</title>
        <authorList>
            <person name="Wang J."/>
        </authorList>
    </citation>
    <scope>NUCLEOTIDE SEQUENCE</scope>
    <source>
        <tissue evidence="8">Leaf</tissue>
    </source>
</reference>
<keyword evidence="4" id="KW-0547">Nucleotide-binding</keyword>
<dbReference type="Proteomes" id="UP001055439">
    <property type="component" value="Chromosome 8"/>
</dbReference>
<evidence type="ECO:0000256" key="1">
    <source>
        <dbReference type="ARBA" id="ARBA00009283"/>
    </source>
</evidence>
<evidence type="ECO:0000313" key="9">
    <source>
        <dbReference type="Proteomes" id="UP001055439"/>
    </source>
</evidence>
<feature type="region of interest" description="Disordered" evidence="6">
    <location>
        <begin position="1"/>
        <end position="51"/>
    </location>
</feature>
<gene>
    <name evidence="8" type="ORF">MUK42_06634</name>
</gene>
<protein>
    <submittedName>
        <fullName evidence="8">GDA1/CD39 (Nucleoside phosphatase) family</fullName>
    </submittedName>
</protein>
<organism evidence="8 9">
    <name type="scientific">Musa troglodytarum</name>
    <name type="common">fe'i banana</name>
    <dbReference type="NCBI Taxonomy" id="320322"/>
    <lineage>
        <taxon>Eukaryota</taxon>
        <taxon>Viridiplantae</taxon>
        <taxon>Streptophyta</taxon>
        <taxon>Embryophyta</taxon>
        <taxon>Tracheophyta</taxon>
        <taxon>Spermatophyta</taxon>
        <taxon>Magnoliopsida</taxon>
        <taxon>Liliopsida</taxon>
        <taxon>Zingiberales</taxon>
        <taxon>Musaceae</taxon>
        <taxon>Musa</taxon>
    </lineage>
</organism>
<keyword evidence="7" id="KW-0472">Membrane</keyword>
<proteinExistence type="inferred from homology"/>
<dbReference type="PROSITE" id="PS01238">
    <property type="entry name" value="GDA1_CD39_NTPASE"/>
    <property type="match status" value="1"/>
</dbReference>
<feature type="transmembrane region" description="Helical" evidence="7">
    <location>
        <begin position="540"/>
        <end position="558"/>
    </location>
</feature>
<dbReference type="OrthoDB" id="6372431at2759"/>
<dbReference type="PANTHER" id="PTHR11782:SF79">
    <property type="entry name" value="OS08G0436100 PROTEIN"/>
    <property type="match status" value="1"/>
</dbReference>
<evidence type="ECO:0000256" key="4">
    <source>
        <dbReference type="PIRSR" id="PIRSR600407-2"/>
    </source>
</evidence>
<accession>A0A9E7HQ31</accession>
<evidence type="ECO:0000313" key="8">
    <source>
        <dbReference type="EMBL" id="URE33957.1"/>
    </source>
</evidence>
<dbReference type="GO" id="GO:0016020">
    <property type="term" value="C:membrane"/>
    <property type="evidence" value="ECO:0007669"/>
    <property type="project" value="TreeGrafter"/>
</dbReference>
<evidence type="ECO:0000256" key="6">
    <source>
        <dbReference type="SAM" id="MobiDB-lite"/>
    </source>
</evidence>
<dbReference type="EMBL" id="CP097510">
    <property type="protein sequence ID" value="URE33957.1"/>
    <property type="molecule type" value="Genomic_DNA"/>
</dbReference>
<evidence type="ECO:0000256" key="2">
    <source>
        <dbReference type="ARBA" id="ARBA00022801"/>
    </source>
</evidence>
<keyword evidence="2 5" id="KW-0378">Hydrolase</keyword>
<feature type="transmembrane region" description="Helical" evidence="7">
    <location>
        <begin position="53"/>
        <end position="72"/>
    </location>
</feature>
<dbReference type="Gene3D" id="3.30.420.40">
    <property type="match status" value="1"/>
</dbReference>
<dbReference type="AlphaFoldDB" id="A0A9E7HQ31"/>
<evidence type="ECO:0000256" key="5">
    <source>
        <dbReference type="RuleBase" id="RU003833"/>
    </source>
</evidence>